<dbReference type="GO" id="GO:0055085">
    <property type="term" value="P:transmembrane transport"/>
    <property type="evidence" value="ECO:0007669"/>
    <property type="project" value="InterPro"/>
</dbReference>
<keyword evidence="6" id="KW-1185">Reference proteome</keyword>
<name>A0A1I2BUY4_9RHOB</name>
<evidence type="ECO:0000256" key="2">
    <source>
        <dbReference type="ARBA" id="ARBA00022729"/>
    </source>
</evidence>
<keyword evidence="5" id="KW-0675">Receptor</keyword>
<dbReference type="PANTHER" id="PTHR33376">
    <property type="match status" value="1"/>
</dbReference>
<accession>A0A1I2BUY4</accession>
<reference evidence="5 6" key="1">
    <citation type="submission" date="2016-10" db="EMBL/GenBank/DDBJ databases">
        <authorList>
            <person name="de Groot N.N."/>
        </authorList>
    </citation>
    <scope>NUCLEOTIDE SEQUENCE [LARGE SCALE GENOMIC DNA]</scope>
    <source>
        <strain evidence="5 6">DSM 11443</strain>
    </source>
</reference>
<feature type="chain" id="PRO_5011532229" evidence="4">
    <location>
        <begin position="27"/>
        <end position="331"/>
    </location>
</feature>
<evidence type="ECO:0000256" key="1">
    <source>
        <dbReference type="ARBA" id="ARBA00004418"/>
    </source>
</evidence>
<evidence type="ECO:0000313" key="6">
    <source>
        <dbReference type="Proteomes" id="UP000198977"/>
    </source>
</evidence>
<dbReference type="NCBIfam" id="TIGR00787">
    <property type="entry name" value="dctP"/>
    <property type="match status" value="1"/>
</dbReference>
<dbReference type="CDD" id="cd13603">
    <property type="entry name" value="PBP2_TRAP_Siap_TeaA_like"/>
    <property type="match status" value="1"/>
</dbReference>
<evidence type="ECO:0000256" key="3">
    <source>
        <dbReference type="ARBA" id="ARBA00022764"/>
    </source>
</evidence>
<dbReference type="NCBIfam" id="NF037995">
    <property type="entry name" value="TRAP_S1"/>
    <property type="match status" value="1"/>
</dbReference>
<evidence type="ECO:0000313" key="5">
    <source>
        <dbReference type="EMBL" id="SFE59912.1"/>
    </source>
</evidence>
<dbReference type="AlphaFoldDB" id="A0A1I2BUY4"/>
<dbReference type="PANTHER" id="PTHR33376:SF2">
    <property type="entry name" value="DICARBOXYLATE-BINDING PERIPLASMIC PROTEIN"/>
    <property type="match status" value="1"/>
</dbReference>
<dbReference type="InterPro" id="IPR038404">
    <property type="entry name" value="TRAP_DctP_sf"/>
</dbReference>
<dbReference type="STRING" id="74348.SAMN04488523_108216"/>
<dbReference type="EMBL" id="FOMW01000008">
    <property type="protein sequence ID" value="SFE59912.1"/>
    <property type="molecule type" value="Genomic_DNA"/>
</dbReference>
<keyword evidence="2 4" id="KW-0732">Signal</keyword>
<dbReference type="GO" id="GO:0030246">
    <property type="term" value="F:carbohydrate binding"/>
    <property type="evidence" value="ECO:0007669"/>
    <property type="project" value="TreeGrafter"/>
</dbReference>
<dbReference type="InterPro" id="IPR018389">
    <property type="entry name" value="DctP_fam"/>
</dbReference>
<dbReference type="GO" id="GO:0030288">
    <property type="term" value="C:outer membrane-bounded periplasmic space"/>
    <property type="evidence" value="ECO:0007669"/>
    <property type="project" value="InterPro"/>
</dbReference>
<gene>
    <name evidence="5" type="ORF">SAMN04488523_108216</name>
</gene>
<sequence>MITMKKTAKALIVAAAFGTVGLPVVAAETLRVGWTTSDSAQDPYAIMAHNLQAELDQRLPGKFDVQMFPNNQLGDEKQMLEGLQYGTLDVGIITNASIANLDPAFQLNDMPFLFADEEQAHGVLDGEVGQEILGKLSGKGMIGLGFAEGGFRHMINNTRPVVAPDDVKGVKFRTMQNPVFIGMFSSLGGNPTPMAWSETFTAAQQGTIDGLEIPLAVIVANNYPEVTKYLSLTKHTYSALGIIASERTFAKLSDEEKAAFKESATAAISKQRTQVAEASAQLVQQLEDAGMTVNEIENPAAFREQVLPVYEEFRGAIGEELFNKALAEVKG</sequence>
<dbReference type="Gene3D" id="3.40.190.170">
    <property type="entry name" value="Bacterial extracellular solute-binding protein, family 7"/>
    <property type="match status" value="1"/>
</dbReference>
<feature type="signal peptide" evidence="4">
    <location>
        <begin position="1"/>
        <end position="26"/>
    </location>
</feature>
<dbReference type="Pfam" id="PF03480">
    <property type="entry name" value="DctP"/>
    <property type="match status" value="1"/>
</dbReference>
<dbReference type="Proteomes" id="UP000198977">
    <property type="component" value="Unassembled WGS sequence"/>
</dbReference>
<keyword evidence="3" id="KW-0574">Periplasm</keyword>
<organism evidence="5 6">
    <name type="scientific">Sulfitobacter brevis</name>
    <dbReference type="NCBI Taxonomy" id="74348"/>
    <lineage>
        <taxon>Bacteria</taxon>
        <taxon>Pseudomonadati</taxon>
        <taxon>Pseudomonadota</taxon>
        <taxon>Alphaproteobacteria</taxon>
        <taxon>Rhodobacterales</taxon>
        <taxon>Roseobacteraceae</taxon>
        <taxon>Sulfitobacter</taxon>
    </lineage>
</organism>
<dbReference type="RefSeq" id="WP_218152931.1">
    <property type="nucleotide sequence ID" value="NZ_FOMW01000008.1"/>
</dbReference>
<comment type="subcellular location">
    <subcellularLocation>
        <location evidence="1">Periplasm</location>
    </subcellularLocation>
</comment>
<evidence type="ECO:0000256" key="4">
    <source>
        <dbReference type="SAM" id="SignalP"/>
    </source>
</evidence>
<dbReference type="PIRSF" id="PIRSF006470">
    <property type="entry name" value="DctB"/>
    <property type="match status" value="1"/>
</dbReference>
<dbReference type="InterPro" id="IPR004682">
    <property type="entry name" value="TRAP_DctP"/>
</dbReference>
<protein>
    <submittedName>
        <fullName evidence="5">Tripartite ATP-independent transporter solute receptor, DctP family</fullName>
    </submittedName>
</protein>
<proteinExistence type="predicted"/>